<name>A0ABP8KBJ6_9MICO</name>
<dbReference type="PROSITE" id="PS51318">
    <property type="entry name" value="TAT"/>
    <property type="match status" value="1"/>
</dbReference>
<reference evidence="4" key="1">
    <citation type="journal article" date="2019" name="Int. J. Syst. Evol. Microbiol.">
        <title>The Global Catalogue of Microorganisms (GCM) 10K type strain sequencing project: providing services to taxonomists for standard genome sequencing and annotation.</title>
        <authorList>
            <consortium name="The Broad Institute Genomics Platform"/>
            <consortium name="The Broad Institute Genome Sequencing Center for Infectious Disease"/>
            <person name="Wu L."/>
            <person name="Ma J."/>
        </authorList>
    </citation>
    <scope>NUCLEOTIDE SEQUENCE [LARGE SCALE GENOMIC DNA]</scope>
    <source>
        <strain evidence="4">JCM 17738</strain>
    </source>
</reference>
<organism evidence="3 4">
    <name type="scientific">Ornithinibacter aureus</name>
    <dbReference type="NCBI Taxonomy" id="622664"/>
    <lineage>
        <taxon>Bacteria</taxon>
        <taxon>Bacillati</taxon>
        <taxon>Actinomycetota</taxon>
        <taxon>Actinomycetes</taxon>
        <taxon>Micrococcales</taxon>
        <taxon>Intrasporangiaceae</taxon>
        <taxon>Ornithinibacter</taxon>
    </lineage>
</organism>
<feature type="chain" id="PRO_5046420904" evidence="2">
    <location>
        <begin position="35"/>
        <end position="235"/>
    </location>
</feature>
<feature type="signal peptide" evidence="2">
    <location>
        <begin position="1"/>
        <end position="34"/>
    </location>
</feature>
<evidence type="ECO:0000256" key="1">
    <source>
        <dbReference type="SAM" id="MobiDB-lite"/>
    </source>
</evidence>
<dbReference type="PANTHER" id="PTHR36135:SF1">
    <property type="entry name" value="FIBROUS SHEATH CABYR-BINDING PROTEIN"/>
    <property type="match status" value="1"/>
</dbReference>
<evidence type="ECO:0000313" key="4">
    <source>
        <dbReference type="Proteomes" id="UP001500390"/>
    </source>
</evidence>
<keyword evidence="4" id="KW-1185">Reference proteome</keyword>
<comment type="caution">
    <text evidence="3">The sequence shown here is derived from an EMBL/GenBank/DDBJ whole genome shotgun (WGS) entry which is preliminary data.</text>
</comment>
<protein>
    <submittedName>
        <fullName evidence="3">Uncharacterized protein</fullName>
    </submittedName>
</protein>
<sequence>MTESNRTASRRTLAKGIAWSIPVVVAAAPTHAAAASRFCVGSLCFGSVEVHKCCNQGPNFYWVVVTFTNAGGVPVNATFNFTLTPSASAAVSFSGGGTVAAGATASFRVRGSTTPNNCSNATYPAFTITFSDGTNTGFAQVPGGSTGGNFCAGAPGARSARSTSETAPTETAPTETTPTETTPTETTPTETAPTETAPTETAPTETAPTETAPTETTPTETAPTETTPTQTTPTE</sequence>
<dbReference type="InterPro" id="IPR006311">
    <property type="entry name" value="TAT_signal"/>
</dbReference>
<dbReference type="Proteomes" id="UP001500390">
    <property type="component" value="Unassembled WGS sequence"/>
</dbReference>
<evidence type="ECO:0000256" key="2">
    <source>
        <dbReference type="SAM" id="SignalP"/>
    </source>
</evidence>
<dbReference type="InterPro" id="IPR043375">
    <property type="entry name" value="FSCB"/>
</dbReference>
<dbReference type="RefSeq" id="WP_246196695.1">
    <property type="nucleotide sequence ID" value="NZ_BAABFX010000050.1"/>
</dbReference>
<feature type="region of interest" description="Disordered" evidence="1">
    <location>
        <begin position="149"/>
        <end position="235"/>
    </location>
</feature>
<proteinExistence type="predicted"/>
<accession>A0ABP8KBJ6</accession>
<feature type="compositionally biased region" description="Low complexity" evidence="1">
    <location>
        <begin position="165"/>
        <end position="235"/>
    </location>
</feature>
<keyword evidence="2" id="KW-0732">Signal</keyword>
<gene>
    <name evidence="3" type="ORF">GCM10023153_33430</name>
</gene>
<dbReference type="EMBL" id="BAABFX010000050">
    <property type="protein sequence ID" value="GAA4403426.1"/>
    <property type="molecule type" value="Genomic_DNA"/>
</dbReference>
<evidence type="ECO:0000313" key="3">
    <source>
        <dbReference type="EMBL" id="GAA4403426.1"/>
    </source>
</evidence>
<dbReference type="PANTHER" id="PTHR36135">
    <property type="entry name" value="FIBROUS SHEATH CABYR-BINDING PROTEIN"/>
    <property type="match status" value="1"/>
</dbReference>